<dbReference type="InterPro" id="IPR025241">
    <property type="entry name" value="DUF4190"/>
</dbReference>
<reference evidence="3" key="1">
    <citation type="submission" date="2021-02" db="EMBL/GenBank/DDBJ databases">
        <title>Neisseriaceae sp. 26B isolated from the cloaca of a Common Toad-headed Turtle (Mesoclemmys nasuta).</title>
        <authorList>
            <person name="Spergser J."/>
            <person name="Busse H.-J."/>
        </authorList>
    </citation>
    <scope>NUCLEOTIDE SEQUENCE</scope>
    <source>
        <strain evidence="3">26B</strain>
    </source>
</reference>
<accession>A0A892ZGH6</accession>
<dbReference type="Gene3D" id="3.30.700.10">
    <property type="entry name" value="Glycoprotein, Type 4 Pilin"/>
    <property type="match status" value="1"/>
</dbReference>
<keyword evidence="1" id="KW-0472">Membrane</keyword>
<sequence length="219" mass="23144">MAKIKLNRPAGSIAGANDGNTPAILSLVFAILGWLVLPFIGALVAVITGHIGRKRAKAGAPRGGMALAGLILGYLWWALLIPMMGIIAALALPAYQDYVQRAKAHQAKMAQDSGDALNSELDEVAANNPADALGMAKLWVAARVSKGTPLNEISEELKLSPAQQQYWRSIRIQQGTINAIPAKGDGKQALVLLSMQNGNKLVWVCGGQIPDMAQAECSQ</sequence>
<evidence type="ECO:0000313" key="4">
    <source>
        <dbReference type="Proteomes" id="UP000653156"/>
    </source>
</evidence>
<dbReference type="AlphaFoldDB" id="A0A892ZGH6"/>
<dbReference type="EMBL" id="CP069798">
    <property type="protein sequence ID" value="QRQ81650.1"/>
    <property type="molecule type" value="Genomic_DNA"/>
</dbReference>
<dbReference type="InterPro" id="IPR045584">
    <property type="entry name" value="Pilin-like"/>
</dbReference>
<gene>
    <name evidence="3" type="ORF">JQU52_13300</name>
</gene>
<keyword evidence="4" id="KW-1185">Reference proteome</keyword>
<proteinExistence type="predicted"/>
<name>A0A892ZGH6_9NEIS</name>
<dbReference type="Pfam" id="PF13828">
    <property type="entry name" value="DUF4190"/>
    <property type="match status" value="1"/>
</dbReference>
<feature type="transmembrane region" description="Helical" evidence="1">
    <location>
        <begin position="24"/>
        <end position="47"/>
    </location>
</feature>
<feature type="domain" description="DUF4190" evidence="2">
    <location>
        <begin position="23"/>
        <end position="81"/>
    </location>
</feature>
<dbReference type="KEGG" id="ptes:JQU52_13300"/>
<dbReference type="Proteomes" id="UP000653156">
    <property type="component" value="Chromosome"/>
</dbReference>
<evidence type="ECO:0000313" key="3">
    <source>
        <dbReference type="EMBL" id="QRQ81650.1"/>
    </source>
</evidence>
<keyword evidence="1" id="KW-0812">Transmembrane</keyword>
<organism evidence="3 4">
    <name type="scientific">Paralysiella testudinis</name>
    <dbReference type="NCBI Taxonomy" id="2809020"/>
    <lineage>
        <taxon>Bacteria</taxon>
        <taxon>Pseudomonadati</taxon>
        <taxon>Pseudomonadota</taxon>
        <taxon>Betaproteobacteria</taxon>
        <taxon>Neisseriales</taxon>
        <taxon>Neisseriaceae</taxon>
        <taxon>Paralysiella</taxon>
    </lineage>
</organism>
<feature type="transmembrane region" description="Helical" evidence="1">
    <location>
        <begin position="67"/>
        <end position="92"/>
    </location>
</feature>
<protein>
    <submittedName>
        <fullName evidence="3">DUF4190 domain-containing protein</fullName>
    </submittedName>
</protein>
<dbReference type="RefSeq" id="WP_230338948.1">
    <property type="nucleotide sequence ID" value="NZ_CP069798.1"/>
</dbReference>
<evidence type="ECO:0000256" key="1">
    <source>
        <dbReference type="SAM" id="Phobius"/>
    </source>
</evidence>
<keyword evidence="1" id="KW-1133">Transmembrane helix</keyword>
<dbReference type="SUPFAM" id="SSF54523">
    <property type="entry name" value="Pili subunits"/>
    <property type="match status" value="1"/>
</dbReference>
<evidence type="ECO:0000259" key="2">
    <source>
        <dbReference type="Pfam" id="PF13828"/>
    </source>
</evidence>